<dbReference type="Gene3D" id="3.40.50.720">
    <property type="entry name" value="NAD(P)-binding Rossmann-like Domain"/>
    <property type="match status" value="1"/>
</dbReference>
<dbReference type="Pfam" id="PF00106">
    <property type="entry name" value="adh_short"/>
    <property type="match status" value="1"/>
</dbReference>
<comment type="similarity">
    <text evidence="1">Belongs to the short-chain dehydrogenases/reductases (SDR) family.</text>
</comment>
<comment type="caution">
    <text evidence="3">The sequence shown here is derived from an EMBL/GenBank/DDBJ whole genome shotgun (WGS) entry which is preliminary data.</text>
</comment>
<dbReference type="PANTHER" id="PTHR24320">
    <property type="entry name" value="RETINOL DEHYDROGENASE"/>
    <property type="match status" value="1"/>
</dbReference>
<evidence type="ECO:0000256" key="1">
    <source>
        <dbReference type="ARBA" id="ARBA00006484"/>
    </source>
</evidence>
<dbReference type="InterPro" id="IPR002347">
    <property type="entry name" value="SDR_fam"/>
</dbReference>
<evidence type="ECO:0000313" key="4">
    <source>
        <dbReference type="Proteomes" id="UP001295740"/>
    </source>
</evidence>
<keyword evidence="2" id="KW-0560">Oxidoreductase</keyword>
<proteinExistence type="inferred from homology"/>
<gene>
    <name evidence="3" type="ORF">KHLLAP_LOCUS2694</name>
</gene>
<name>A0AAI8VD62_9PEZI</name>
<dbReference type="AlphaFoldDB" id="A0AAI8VD62"/>
<protein>
    <submittedName>
        <fullName evidence="3">Uu.00g096200.m01.CDS01</fullName>
    </submittedName>
</protein>
<accession>A0AAI8VD62</accession>
<reference evidence="3" key="1">
    <citation type="submission" date="2023-10" db="EMBL/GenBank/DDBJ databases">
        <authorList>
            <person name="Hackl T."/>
        </authorList>
    </citation>
    <scope>NUCLEOTIDE SEQUENCE</scope>
</reference>
<dbReference type="EMBL" id="CAUWAG010000004">
    <property type="protein sequence ID" value="CAJ2502226.1"/>
    <property type="molecule type" value="Genomic_DNA"/>
</dbReference>
<dbReference type="SUPFAM" id="SSF51735">
    <property type="entry name" value="NAD(P)-binding Rossmann-fold domains"/>
    <property type="match status" value="1"/>
</dbReference>
<dbReference type="InterPro" id="IPR036291">
    <property type="entry name" value="NAD(P)-bd_dom_sf"/>
</dbReference>
<organism evidence="3 4">
    <name type="scientific">Anthostomella pinea</name>
    <dbReference type="NCBI Taxonomy" id="933095"/>
    <lineage>
        <taxon>Eukaryota</taxon>
        <taxon>Fungi</taxon>
        <taxon>Dikarya</taxon>
        <taxon>Ascomycota</taxon>
        <taxon>Pezizomycotina</taxon>
        <taxon>Sordariomycetes</taxon>
        <taxon>Xylariomycetidae</taxon>
        <taxon>Xylariales</taxon>
        <taxon>Xylariaceae</taxon>
        <taxon>Anthostomella</taxon>
    </lineage>
</organism>
<keyword evidence="4" id="KW-1185">Reference proteome</keyword>
<sequence>MPSTTHPEFNEKTEGLEVASTFADGIRGKTVLVTGVNRGGIGFTTAQAFASQSPAHLIIAGRSTTKLEECINALKASYPGVDYRPLTVDLSSQKSVRAAAAALLSWPDVPVVDIVVNSAGVMGIPERTLSEDGIELHFATNHIGHFLLTCLITPKLIAAASAPGVPRGAVRVVNVTSASPTAAKMRWSDINFDRVNKELPAAEQPNYAWVEAWGYDDVANKKYVGLEGYNQSKVANVLFGIALTKRLFDQHGILSLAVHPGVIGTELGRNFPPENLARIEAMLEQGVFTYKRLGAGASTSLVAALDPRLSEGVGEERGGKENWGAYMMDCQITDKAQPLAVSSTEAERLWALSEELVKEKFEW</sequence>
<evidence type="ECO:0000313" key="3">
    <source>
        <dbReference type="EMBL" id="CAJ2502226.1"/>
    </source>
</evidence>
<evidence type="ECO:0000256" key="2">
    <source>
        <dbReference type="ARBA" id="ARBA00023002"/>
    </source>
</evidence>
<dbReference type="Proteomes" id="UP001295740">
    <property type="component" value="Unassembled WGS sequence"/>
</dbReference>
<dbReference type="GO" id="GO:0016491">
    <property type="term" value="F:oxidoreductase activity"/>
    <property type="evidence" value="ECO:0007669"/>
    <property type="project" value="UniProtKB-KW"/>
</dbReference>
<dbReference type="PANTHER" id="PTHR24320:SF283">
    <property type="entry name" value="RETINOL DEHYDROGENASE 11"/>
    <property type="match status" value="1"/>
</dbReference>